<dbReference type="InterPro" id="IPR040339">
    <property type="entry name" value="At1g16860-like"/>
</dbReference>
<evidence type="ECO:0000256" key="1">
    <source>
        <dbReference type="SAM" id="MobiDB-lite"/>
    </source>
</evidence>
<feature type="region of interest" description="Disordered" evidence="1">
    <location>
        <begin position="100"/>
        <end position="193"/>
    </location>
</feature>
<dbReference type="PANTHER" id="PTHR33709">
    <property type="entry name" value="OSJNBA0035M09.9 PROTEIN"/>
    <property type="match status" value="1"/>
</dbReference>
<evidence type="ECO:0000313" key="2">
    <source>
        <dbReference type="EMBL" id="SPD17191.1"/>
    </source>
</evidence>
<protein>
    <recommendedName>
        <fullName evidence="3">Ubiquitin-specific protease family C19-related protein</fullName>
    </recommendedName>
</protein>
<name>A0A2N9HZZ4_FAGSY</name>
<proteinExistence type="predicted"/>
<sequence>MGSRIPSHQLSNGLYVSGRPEQPKERAPTMSSVAVPYTGGDIKKSGELGKMFDIPVDGSKSRKSGPITGAPSRTGSFGGAGTHSGPIMPNAAARAVYTTSGPVSSGGMSGSVSVKKSNSGPLNKHGEPLKKSSGPQSGGVTPSGRQNSGPLPPVLPTTGLITSGPISSGPLNSSGAPRKVSGPLDSMGSMKGQGSTVVHNQAVTILTQDDEFSFKRNIPKRAIIGYIARYPDSELRTAKNGQYVKVSGVVTCGNVPLESSFQKIPRCVYTSTSLNEYRGWDSKAANPSHRHFTWGLRSLERRVVDFYISDFQSGLRALVKTGCGARVTPYVDDSIAIDVNPESEELSPEFIRWLGERNLSSDDRVMRLKEGYIKEGSTVSVMGVVQRNDNVLMIVPPPEPFTTGCQWGKCILPASLEGVVLRCEDASKNDVIPV</sequence>
<feature type="compositionally biased region" description="Polar residues" evidence="1">
    <location>
        <begin position="164"/>
        <end position="175"/>
    </location>
</feature>
<reference evidence="2" key="1">
    <citation type="submission" date="2018-02" db="EMBL/GenBank/DDBJ databases">
        <authorList>
            <person name="Cohen D.B."/>
            <person name="Kent A.D."/>
        </authorList>
    </citation>
    <scope>NUCLEOTIDE SEQUENCE</scope>
</reference>
<organism evidence="2">
    <name type="scientific">Fagus sylvatica</name>
    <name type="common">Beechnut</name>
    <dbReference type="NCBI Taxonomy" id="28930"/>
    <lineage>
        <taxon>Eukaryota</taxon>
        <taxon>Viridiplantae</taxon>
        <taxon>Streptophyta</taxon>
        <taxon>Embryophyta</taxon>
        <taxon>Tracheophyta</taxon>
        <taxon>Spermatophyta</taxon>
        <taxon>Magnoliopsida</taxon>
        <taxon>eudicotyledons</taxon>
        <taxon>Gunneridae</taxon>
        <taxon>Pentapetalae</taxon>
        <taxon>rosids</taxon>
        <taxon>fabids</taxon>
        <taxon>Fagales</taxon>
        <taxon>Fagaceae</taxon>
        <taxon>Fagus</taxon>
    </lineage>
</organism>
<dbReference type="PANTHER" id="PTHR33709:SF32">
    <property type="entry name" value="UBIQUITIN-SPECIFIC PROTEASE FAMILY C19-RELATED PROTEIN"/>
    <property type="match status" value="1"/>
</dbReference>
<accession>A0A2N9HZZ4</accession>
<feature type="compositionally biased region" description="Low complexity" evidence="1">
    <location>
        <begin position="100"/>
        <end position="121"/>
    </location>
</feature>
<feature type="region of interest" description="Disordered" evidence="1">
    <location>
        <begin position="1"/>
        <end position="86"/>
    </location>
</feature>
<feature type="compositionally biased region" description="Polar residues" evidence="1">
    <location>
        <begin position="133"/>
        <end position="148"/>
    </location>
</feature>
<evidence type="ECO:0008006" key="3">
    <source>
        <dbReference type="Google" id="ProtNLM"/>
    </source>
</evidence>
<gene>
    <name evidence="2" type="ORF">FSB_LOCUS45073</name>
</gene>
<dbReference type="AlphaFoldDB" id="A0A2N9HZZ4"/>
<feature type="compositionally biased region" description="Polar residues" evidence="1">
    <location>
        <begin position="1"/>
        <end position="14"/>
    </location>
</feature>
<dbReference type="EMBL" id="OIVN01004412">
    <property type="protein sequence ID" value="SPD17191.1"/>
    <property type="molecule type" value="Genomic_DNA"/>
</dbReference>